<dbReference type="SUPFAM" id="SSF52954">
    <property type="entry name" value="Class II aaRS ABD-related"/>
    <property type="match status" value="1"/>
</dbReference>
<dbReference type="EC" id="6.1.1.3" evidence="2 12"/>
<dbReference type="InterPro" id="IPR033728">
    <property type="entry name" value="ThrRS_core"/>
</dbReference>
<keyword evidence="10 14" id="KW-0030">Aminoacyl-tRNA synthetase</keyword>
<evidence type="ECO:0000256" key="3">
    <source>
        <dbReference type="ARBA" id="ARBA00022490"/>
    </source>
</evidence>
<dbReference type="SUPFAM" id="SSF55681">
    <property type="entry name" value="Class II aaRS and biotin synthetases"/>
    <property type="match status" value="1"/>
</dbReference>
<feature type="domain" description="Aminoacyl-transfer RNA synthetases class-II family profile" evidence="13">
    <location>
        <begin position="29"/>
        <end position="297"/>
    </location>
</feature>
<dbReference type="InterPro" id="IPR002314">
    <property type="entry name" value="aa-tRNA-synt_IIb"/>
</dbReference>
<dbReference type="EMBL" id="FMCU01000022">
    <property type="protein sequence ID" value="SCF47327.1"/>
    <property type="molecule type" value="Genomic_DNA"/>
</dbReference>
<dbReference type="GO" id="GO:0006435">
    <property type="term" value="P:threonyl-tRNA aminoacylation"/>
    <property type="evidence" value="ECO:0007669"/>
    <property type="project" value="UniProtKB-UniRule"/>
</dbReference>
<dbReference type="OrthoDB" id="9802304at2"/>
<dbReference type="PANTHER" id="PTHR11451:SF56">
    <property type="entry name" value="THREONINE--TRNA LIGASE 1"/>
    <property type="match status" value="1"/>
</dbReference>
<evidence type="ECO:0000256" key="1">
    <source>
        <dbReference type="ARBA" id="ARBA00008226"/>
    </source>
</evidence>
<evidence type="ECO:0000313" key="14">
    <source>
        <dbReference type="EMBL" id="SCF47327.1"/>
    </source>
</evidence>
<gene>
    <name evidence="14" type="ORF">GA0070216_1226</name>
</gene>
<dbReference type="PROSITE" id="PS50862">
    <property type="entry name" value="AA_TRNA_LIGASE_II"/>
    <property type="match status" value="1"/>
</dbReference>
<comment type="catalytic activity">
    <reaction evidence="11">
        <text>tRNA(Thr) + L-threonine + ATP = L-threonyl-tRNA(Thr) + AMP + diphosphate + H(+)</text>
        <dbReference type="Rhea" id="RHEA:24624"/>
        <dbReference type="Rhea" id="RHEA-COMP:9670"/>
        <dbReference type="Rhea" id="RHEA-COMP:9704"/>
        <dbReference type="ChEBI" id="CHEBI:15378"/>
        <dbReference type="ChEBI" id="CHEBI:30616"/>
        <dbReference type="ChEBI" id="CHEBI:33019"/>
        <dbReference type="ChEBI" id="CHEBI:57926"/>
        <dbReference type="ChEBI" id="CHEBI:78442"/>
        <dbReference type="ChEBI" id="CHEBI:78534"/>
        <dbReference type="ChEBI" id="CHEBI:456215"/>
        <dbReference type="EC" id="6.1.1.3"/>
    </reaction>
</comment>
<dbReference type="STRING" id="121616.GA0070216_1226"/>
<keyword evidence="3" id="KW-0963">Cytoplasm</keyword>
<evidence type="ECO:0000256" key="12">
    <source>
        <dbReference type="NCBIfam" id="TIGR00418"/>
    </source>
</evidence>
<sequence length="405" mass="44130">MIDHRRLGRELDLFVSDPLAGAGLPIWLPAGAAARHAVEEYVRELERRAGYQHVYSPPLGKRELFALSGHLGYFADEMFPPMRLSADDEFVLRPALCPHHALVYRARGRSYRELPLRVGELGGMYRAERSGVLGGLSRVRAISLNDAHNFCTLEQVGDEVREILRLIREAHAALGVRPAGFRLSLRGSGAKYVGDDASWARAEELLRAALDGVEHEEAPGEAAFYGPKIDIQIVDAAGRESTLSTVQLDFDKPEKFDLSYTDPSGARRRPVLVHRSLVGSMERLFAYLIEVHQGAFPPWYAPVQLLLLPVDAGQADAVARLARRAVDAGLRVEVDAAGSLGARVRDASRRRVPYVGVVGAREAAVDAVALRLRDGRALDPMPAADAVGLVGAVVAARSAELLPPR</sequence>
<dbReference type="GO" id="GO:0046872">
    <property type="term" value="F:metal ion binding"/>
    <property type="evidence" value="ECO:0007669"/>
    <property type="project" value="UniProtKB-KW"/>
</dbReference>
<dbReference type="InterPro" id="IPR002320">
    <property type="entry name" value="Thr-tRNA-ligase_IIa"/>
</dbReference>
<keyword evidence="6" id="KW-0547">Nucleotide-binding</keyword>
<evidence type="ECO:0000259" key="13">
    <source>
        <dbReference type="PROSITE" id="PS50862"/>
    </source>
</evidence>
<protein>
    <recommendedName>
        <fullName evidence="2 12">Threonine--tRNA ligase</fullName>
        <ecNumber evidence="2 12">6.1.1.3</ecNumber>
    </recommendedName>
</protein>
<dbReference type="PANTHER" id="PTHR11451">
    <property type="entry name" value="THREONINE-TRNA LIGASE"/>
    <property type="match status" value="1"/>
</dbReference>
<dbReference type="Proteomes" id="UP000198797">
    <property type="component" value="Unassembled WGS sequence"/>
</dbReference>
<name>A0A1C5AQ21_9ACTN</name>
<evidence type="ECO:0000256" key="8">
    <source>
        <dbReference type="ARBA" id="ARBA00022840"/>
    </source>
</evidence>
<dbReference type="GO" id="GO:0005737">
    <property type="term" value="C:cytoplasm"/>
    <property type="evidence" value="ECO:0007669"/>
    <property type="project" value="UniProtKB-UniRule"/>
</dbReference>
<evidence type="ECO:0000256" key="7">
    <source>
        <dbReference type="ARBA" id="ARBA00022833"/>
    </source>
</evidence>
<dbReference type="InterPro" id="IPR036621">
    <property type="entry name" value="Anticodon-bd_dom_sf"/>
</dbReference>
<keyword evidence="5" id="KW-0479">Metal-binding</keyword>
<evidence type="ECO:0000256" key="2">
    <source>
        <dbReference type="ARBA" id="ARBA00013163"/>
    </source>
</evidence>
<dbReference type="Gene3D" id="3.40.50.800">
    <property type="entry name" value="Anticodon-binding domain"/>
    <property type="match status" value="1"/>
</dbReference>
<evidence type="ECO:0000256" key="9">
    <source>
        <dbReference type="ARBA" id="ARBA00022917"/>
    </source>
</evidence>
<evidence type="ECO:0000256" key="4">
    <source>
        <dbReference type="ARBA" id="ARBA00022598"/>
    </source>
</evidence>
<dbReference type="InterPro" id="IPR004154">
    <property type="entry name" value="Anticodon-bd"/>
</dbReference>
<dbReference type="Gene3D" id="3.30.930.10">
    <property type="entry name" value="Bira Bifunctional Protein, Domain 2"/>
    <property type="match status" value="1"/>
</dbReference>
<keyword evidence="15" id="KW-1185">Reference proteome</keyword>
<dbReference type="GO" id="GO:0004829">
    <property type="term" value="F:threonine-tRNA ligase activity"/>
    <property type="evidence" value="ECO:0007669"/>
    <property type="project" value="UniProtKB-UniRule"/>
</dbReference>
<dbReference type="Pfam" id="PF03129">
    <property type="entry name" value="HGTP_anticodon"/>
    <property type="match status" value="1"/>
</dbReference>
<evidence type="ECO:0000256" key="5">
    <source>
        <dbReference type="ARBA" id="ARBA00022723"/>
    </source>
</evidence>
<evidence type="ECO:0000256" key="11">
    <source>
        <dbReference type="ARBA" id="ARBA00049515"/>
    </source>
</evidence>
<keyword evidence="7" id="KW-0862">Zinc</keyword>
<keyword evidence="4" id="KW-0436">Ligase</keyword>
<evidence type="ECO:0000256" key="10">
    <source>
        <dbReference type="ARBA" id="ARBA00023146"/>
    </source>
</evidence>
<dbReference type="NCBIfam" id="TIGR00418">
    <property type="entry name" value="thrS"/>
    <property type="match status" value="1"/>
</dbReference>
<dbReference type="GO" id="GO:0005524">
    <property type="term" value="F:ATP binding"/>
    <property type="evidence" value="ECO:0007669"/>
    <property type="project" value="UniProtKB-KW"/>
</dbReference>
<dbReference type="RefSeq" id="WP_091252689.1">
    <property type="nucleotide sequence ID" value="NZ_FMCU01000022.1"/>
</dbReference>
<evidence type="ECO:0000313" key="15">
    <source>
        <dbReference type="Proteomes" id="UP000198797"/>
    </source>
</evidence>
<evidence type="ECO:0000256" key="6">
    <source>
        <dbReference type="ARBA" id="ARBA00022741"/>
    </source>
</evidence>
<keyword evidence="8" id="KW-0067">ATP-binding</keyword>
<dbReference type="InterPro" id="IPR006195">
    <property type="entry name" value="aa-tRNA-synth_II"/>
</dbReference>
<proteinExistence type="inferred from homology"/>
<organism evidence="14 15">
    <name type="scientific">Micromonospora matsumotoense</name>
    <dbReference type="NCBI Taxonomy" id="121616"/>
    <lineage>
        <taxon>Bacteria</taxon>
        <taxon>Bacillati</taxon>
        <taxon>Actinomycetota</taxon>
        <taxon>Actinomycetes</taxon>
        <taxon>Micromonosporales</taxon>
        <taxon>Micromonosporaceae</taxon>
        <taxon>Micromonospora</taxon>
    </lineage>
</organism>
<dbReference type="AlphaFoldDB" id="A0A1C5AQ21"/>
<dbReference type="PRINTS" id="PR01047">
    <property type="entry name" value="TRNASYNTHTHR"/>
</dbReference>
<accession>A0A1C5AQ21</accession>
<dbReference type="InterPro" id="IPR045864">
    <property type="entry name" value="aa-tRNA-synth_II/BPL/LPL"/>
</dbReference>
<reference evidence="15" key="1">
    <citation type="submission" date="2016-06" db="EMBL/GenBank/DDBJ databases">
        <authorList>
            <person name="Varghese N."/>
            <person name="Submissions Spin"/>
        </authorList>
    </citation>
    <scope>NUCLEOTIDE SEQUENCE [LARGE SCALE GENOMIC DNA]</scope>
    <source>
        <strain evidence="15">DSM 44100</strain>
    </source>
</reference>
<comment type="similarity">
    <text evidence="1">Belongs to the class-II aminoacyl-tRNA synthetase family.</text>
</comment>
<keyword evidence="9" id="KW-0648">Protein biosynthesis</keyword>
<dbReference type="Pfam" id="PF00587">
    <property type="entry name" value="tRNA-synt_2b"/>
    <property type="match status" value="1"/>
</dbReference>
<dbReference type="CDD" id="cd00771">
    <property type="entry name" value="ThrRS_core"/>
    <property type="match status" value="1"/>
</dbReference>
<dbReference type="FunFam" id="3.30.930.10:FF:000002">
    <property type="entry name" value="Threonine--tRNA ligase"/>
    <property type="match status" value="1"/>
</dbReference>